<evidence type="ECO:0000256" key="4">
    <source>
        <dbReference type="ARBA" id="ARBA00022729"/>
    </source>
</evidence>
<evidence type="ECO:0000256" key="3">
    <source>
        <dbReference type="ARBA" id="ARBA00022723"/>
    </source>
</evidence>
<dbReference type="PANTHER" id="PTHR42953">
    <property type="entry name" value="HIGH-AFFINITY ZINC UPTAKE SYSTEM PROTEIN ZNUA-RELATED"/>
    <property type="match status" value="1"/>
</dbReference>
<dbReference type="InterPro" id="IPR050492">
    <property type="entry name" value="Bact_metal-bind_prot9"/>
</dbReference>
<name>A0ABQ5JQ42_9LACO</name>
<accession>A0ABQ5JQ42</accession>
<proteinExistence type="predicted"/>
<comment type="caution">
    <text evidence="6">The sequence shown here is derived from an EMBL/GenBank/DDBJ whole genome shotgun (WGS) entry which is preliminary data.</text>
</comment>
<dbReference type="Gene3D" id="3.40.50.1980">
    <property type="entry name" value="Nitrogenase molybdenum iron protein domain"/>
    <property type="match status" value="2"/>
</dbReference>
<protein>
    <submittedName>
        <fullName evidence="6">Metal ABC transporter substrate-binding protein</fullName>
    </submittedName>
</protein>
<dbReference type="PROSITE" id="PS51257">
    <property type="entry name" value="PROKAR_LIPOPROTEIN"/>
    <property type="match status" value="1"/>
</dbReference>
<keyword evidence="3" id="KW-0479">Metal-binding</keyword>
<feature type="chain" id="PRO_5045905551" evidence="5">
    <location>
        <begin position="30"/>
        <end position="305"/>
    </location>
</feature>
<evidence type="ECO:0000256" key="1">
    <source>
        <dbReference type="ARBA" id="ARBA00004196"/>
    </source>
</evidence>
<evidence type="ECO:0000256" key="5">
    <source>
        <dbReference type="SAM" id="SignalP"/>
    </source>
</evidence>
<evidence type="ECO:0000313" key="7">
    <source>
        <dbReference type="Proteomes" id="UP001628078"/>
    </source>
</evidence>
<evidence type="ECO:0000256" key="2">
    <source>
        <dbReference type="ARBA" id="ARBA00022448"/>
    </source>
</evidence>
<keyword evidence="7" id="KW-1185">Reference proteome</keyword>
<feature type="signal peptide" evidence="5">
    <location>
        <begin position="1"/>
        <end position="29"/>
    </location>
</feature>
<dbReference type="PANTHER" id="PTHR42953:SF1">
    <property type="entry name" value="METAL-BINDING PROTEIN HI_0362-RELATED"/>
    <property type="match status" value="1"/>
</dbReference>
<gene>
    <name evidence="6" type="ORF">JCM31185_14230</name>
</gene>
<sequence length="305" mass="33658">MKHFGRIIGLTLLAAIAAVVMTACGTKKAVTDTTSSKPIHVAASVDFYGQVAQAVLGDHGTVNSIINSPSVDPHNFEPTTKDGQTVSKANVVLANGIGYDNWMTKLAKSNGNGKQTVVKVGENVLNKRVGDNEHVWYQPETMPKLANYLADKFGKIAPKYKKDYQRNAQHYIKSLQPLQTEIDQLKAKSNGQKVDVSEPVFDYALDALGYQRNNHKFELAVENGTDPSPKEIRSMETDIKQHKIAFFVNNSQASDKTVSAMVALAKKNQVPVLNVTETLPKGKTYEAWMMDQYQALAKIQNQIHQ</sequence>
<dbReference type="InterPro" id="IPR006127">
    <property type="entry name" value="ZnuA-like"/>
</dbReference>
<reference evidence="6 7" key="1">
    <citation type="submission" date="2022-03" db="EMBL/GenBank/DDBJ databases">
        <title>Draft genome sequence of Furfurilactobacillus curtus JCM 31185.</title>
        <authorList>
            <person name="Suzuki S."/>
            <person name="Endo A."/>
            <person name="Kajikawa A."/>
        </authorList>
    </citation>
    <scope>NUCLEOTIDE SEQUENCE [LARGE SCALE GENOMIC DNA]</scope>
    <source>
        <strain evidence="6 7">JCM 31185</strain>
    </source>
</reference>
<dbReference type="CDD" id="cd01020">
    <property type="entry name" value="TroA_b"/>
    <property type="match status" value="1"/>
</dbReference>
<dbReference type="Proteomes" id="UP001628078">
    <property type="component" value="Unassembled WGS sequence"/>
</dbReference>
<dbReference type="SUPFAM" id="SSF53807">
    <property type="entry name" value="Helical backbone' metal receptor"/>
    <property type="match status" value="1"/>
</dbReference>
<evidence type="ECO:0000313" key="6">
    <source>
        <dbReference type="EMBL" id="GKT06135.1"/>
    </source>
</evidence>
<dbReference type="Pfam" id="PF01297">
    <property type="entry name" value="ZnuA"/>
    <property type="match status" value="1"/>
</dbReference>
<dbReference type="EMBL" id="BQXO01000003">
    <property type="protein sequence ID" value="GKT06135.1"/>
    <property type="molecule type" value="Genomic_DNA"/>
</dbReference>
<keyword evidence="2" id="KW-0813">Transport</keyword>
<organism evidence="6 7">
    <name type="scientific">Furfurilactobacillus curtus</name>
    <dbReference type="NCBI Taxonomy" id="1746200"/>
    <lineage>
        <taxon>Bacteria</taxon>
        <taxon>Bacillati</taxon>
        <taxon>Bacillota</taxon>
        <taxon>Bacilli</taxon>
        <taxon>Lactobacillales</taxon>
        <taxon>Lactobacillaceae</taxon>
        <taxon>Furfurilactobacillus</taxon>
    </lineage>
</organism>
<comment type="subcellular location">
    <subcellularLocation>
        <location evidence="1">Cell envelope</location>
    </subcellularLocation>
</comment>
<keyword evidence="4 5" id="KW-0732">Signal</keyword>